<sequence>MKLAVRWSTVTMPCWGPPGAPRSRTAKVIRLPSGSQASNRTGPTVPPSGTLTCCGFATGVRFSMMGTNPLRTAARKSIRALSKSSGMLPGSTCRTPTCGTLAPGIAANELADPPNGEHASTGESVLEELGSVGAAEPIAWVVTAAPTPRTTANAPTWPMRLA</sequence>
<proteinExistence type="predicted"/>
<organism evidence="3 4">
    <name type="scientific">Mycobacterium tuberculosis</name>
    <dbReference type="NCBI Taxonomy" id="1773"/>
    <lineage>
        <taxon>Bacteria</taxon>
        <taxon>Bacillati</taxon>
        <taxon>Actinomycetota</taxon>
        <taxon>Actinomycetes</taxon>
        <taxon>Mycobacteriales</taxon>
        <taxon>Mycobacteriaceae</taxon>
        <taxon>Mycobacterium</taxon>
        <taxon>Mycobacterium tuberculosis complex</taxon>
    </lineage>
</organism>
<evidence type="ECO:0000313" key="2">
    <source>
        <dbReference type="EMBL" id="CKS76888.1"/>
    </source>
</evidence>
<dbReference type="AlphaFoldDB" id="A0A0U0RMG5"/>
<evidence type="ECO:0000313" key="3">
    <source>
        <dbReference type="EMBL" id="COW17478.1"/>
    </source>
</evidence>
<evidence type="ECO:0000313" key="6">
    <source>
        <dbReference type="Proteomes" id="UP000048948"/>
    </source>
</evidence>
<gene>
    <name evidence="1" type="ORF">ERS007657_00410</name>
    <name evidence="3" type="ORF">ERS007703_02962</name>
    <name evidence="2" type="ORF">ERS027646_02428</name>
</gene>
<dbReference type="Proteomes" id="UP000046680">
    <property type="component" value="Unassembled WGS sequence"/>
</dbReference>
<dbReference type="EMBL" id="CGCX01000086">
    <property type="protein sequence ID" value="CFR66818.1"/>
    <property type="molecule type" value="Genomic_DNA"/>
</dbReference>
<evidence type="ECO:0000313" key="1">
    <source>
        <dbReference type="EMBL" id="CFR66818.1"/>
    </source>
</evidence>
<name>A0A0U0RMG5_MYCTX</name>
<dbReference type="Proteomes" id="UP000048948">
    <property type="component" value="Unassembled WGS sequence"/>
</dbReference>
<accession>A0A0U0RMG5</accession>
<protein>
    <submittedName>
        <fullName evidence="3">Uncharacterized protein</fullName>
    </submittedName>
</protein>
<dbReference type="Proteomes" id="UP000038802">
    <property type="component" value="Unassembled WGS sequence"/>
</dbReference>
<dbReference type="EMBL" id="CNGE01000445">
    <property type="protein sequence ID" value="CKS76888.1"/>
    <property type="molecule type" value="Genomic_DNA"/>
</dbReference>
<evidence type="ECO:0000313" key="4">
    <source>
        <dbReference type="Proteomes" id="UP000038802"/>
    </source>
</evidence>
<reference evidence="4 5" key="1">
    <citation type="submission" date="2015-03" db="EMBL/GenBank/DDBJ databases">
        <authorList>
            <consortium name="Pathogen Informatics"/>
        </authorList>
    </citation>
    <scope>NUCLEOTIDE SEQUENCE [LARGE SCALE GENOMIC DNA]</scope>
    <source>
        <strain evidence="2 6">Bir 172</strain>
        <strain evidence="1 5">C09601061</strain>
        <strain evidence="4">K00500041</strain>
    </source>
</reference>
<reference evidence="3" key="2">
    <citation type="submission" date="2015-03" db="EMBL/GenBank/DDBJ databases">
        <authorList>
            <person name="Murphy D."/>
        </authorList>
    </citation>
    <scope>NUCLEOTIDE SEQUENCE [LARGE SCALE GENOMIC DNA]</scope>
    <source>
        <strain evidence="3">K00500041</strain>
    </source>
</reference>
<evidence type="ECO:0000313" key="5">
    <source>
        <dbReference type="Proteomes" id="UP000046680"/>
    </source>
</evidence>
<dbReference type="EMBL" id="CSAE01000364">
    <property type="protein sequence ID" value="COW17478.1"/>
    <property type="molecule type" value="Genomic_DNA"/>
</dbReference>